<evidence type="ECO:0008006" key="4">
    <source>
        <dbReference type="Google" id="ProtNLM"/>
    </source>
</evidence>
<evidence type="ECO:0000256" key="1">
    <source>
        <dbReference type="SAM" id="Phobius"/>
    </source>
</evidence>
<name>A0A1H1V4J6_MUCMA</name>
<accession>A0A1H1V4J6</accession>
<dbReference type="EMBL" id="LT629740">
    <property type="protein sequence ID" value="SDS79633.1"/>
    <property type="molecule type" value="Genomic_DNA"/>
</dbReference>
<dbReference type="AlphaFoldDB" id="A0A1H1V4J6"/>
<dbReference type="RefSeq" id="WP_157682092.1">
    <property type="nucleotide sequence ID" value="NZ_LT629740.1"/>
</dbReference>
<evidence type="ECO:0000313" key="2">
    <source>
        <dbReference type="EMBL" id="SDS79633.1"/>
    </source>
</evidence>
<dbReference type="Proteomes" id="UP000199679">
    <property type="component" value="Chromosome I"/>
</dbReference>
<dbReference type="STRING" id="652787.SAMN05216490_1830"/>
<organism evidence="2 3">
    <name type="scientific">Mucilaginibacter mallensis</name>
    <dbReference type="NCBI Taxonomy" id="652787"/>
    <lineage>
        <taxon>Bacteria</taxon>
        <taxon>Pseudomonadati</taxon>
        <taxon>Bacteroidota</taxon>
        <taxon>Sphingobacteriia</taxon>
        <taxon>Sphingobacteriales</taxon>
        <taxon>Sphingobacteriaceae</taxon>
        <taxon>Mucilaginibacter</taxon>
    </lineage>
</organism>
<feature type="transmembrane region" description="Helical" evidence="1">
    <location>
        <begin position="36"/>
        <end position="55"/>
    </location>
</feature>
<protein>
    <recommendedName>
        <fullName evidence="4">PH domain-containing protein</fullName>
    </recommendedName>
</protein>
<keyword evidence="1" id="KW-0812">Transmembrane</keyword>
<feature type="transmembrane region" description="Helical" evidence="1">
    <location>
        <begin position="12"/>
        <end position="30"/>
    </location>
</feature>
<keyword evidence="1" id="KW-1133">Transmembrane helix</keyword>
<proteinExistence type="predicted"/>
<sequence length="142" mass="16660">MARIKLSSNLIVFKSIVIIFILLICVAMIGDPRLSTLLGIFIASGFFYYMFFYLPDKIEFDENNMYLIDKHNELTISLKNIYYVKRPLLGSNGFYKIKYHTADGDCFAIFYPRIFTSSLRSFKAFVIKENPQAITRDFWNIF</sequence>
<gene>
    <name evidence="2" type="ORF">SAMN05216490_1830</name>
</gene>
<keyword evidence="3" id="KW-1185">Reference proteome</keyword>
<evidence type="ECO:0000313" key="3">
    <source>
        <dbReference type="Proteomes" id="UP000199679"/>
    </source>
</evidence>
<reference evidence="2 3" key="1">
    <citation type="submission" date="2016-10" db="EMBL/GenBank/DDBJ databases">
        <authorList>
            <person name="de Groot N.N."/>
        </authorList>
    </citation>
    <scope>NUCLEOTIDE SEQUENCE [LARGE SCALE GENOMIC DNA]</scope>
    <source>
        <strain evidence="2 3">MP1X4</strain>
    </source>
</reference>
<keyword evidence="1" id="KW-0472">Membrane</keyword>